<accession>A0ACA9SZJ6</accession>
<reference evidence="1" key="1">
    <citation type="submission" date="2021-06" db="EMBL/GenBank/DDBJ databases">
        <authorList>
            <person name="Kallberg Y."/>
            <person name="Tangrot J."/>
            <person name="Rosling A."/>
        </authorList>
    </citation>
    <scope>NUCLEOTIDE SEQUENCE</scope>
    <source>
        <strain evidence="1">MA461A</strain>
    </source>
</reference>
<organism evidence="1 2">
    <name type="scientific">Racocetra persica</name>
    <dbReference type="NCBI Taxonomy" id="160502"/>
    <lineage>
        <taxon>Eukaryota</taxon>
        <taxon>Fungi</taxon>
        <taxon>Fungi incertae sedis</taxon>
        <taxon>Mucoromycota</taxon>
        <taxon>Glomeromycotina</taxon>
        <taxon>Glomeromycetes</taxon>
        <taxon>Diversisporales</taxon>
        <taxon>Gigasporaceae</taxon>
        <taxon>Racocetra</taxon>
    </lineage>
</organism>
<dbReference type="EMBL" id="CAJVQC010176868">
    <property type="protein sequence ID" value="CAG8851558.1"/>
    <property type="molecule type" value="Genomic_DNA"/>
</dbReference>
<gene>
    <name evidence="1" type="ORF">RPERSI_LOCUS36622</name>
</gene>
<dbReference type="Proteomes" id="UP000789920">
    <property type="component" value="Unassembled WGS sequence"/>
</dbReference>
<name>A0ACA9SZJ6_9GLOM</name>
<feature type="non-terminal residue" evidence="1">
    <location>
        <position position="1"/>
    </location>
</feature>
<proteinExistence type="predicted"/>
<feature type="non-terminal residue" evidence="1">
    <location>
        <position position="111"/>
    </location>
</feature>
<comment type="caution">
    <text evidence="1">The sequence shown here is derived from an EMBL/GenBank/DDBJ whole genome shotgun (WGS) entry which is preliminary data.</text>
</comment>
<evidence type="ECO:0000313" key="2">
    <source>
        <dbReference type="Proteomes" id="UP000789920"/>
    </source>
</evidence>
<protein>
    <submittedName>
        <fullName evidence="1">22532_t:CDS:1</fullName>
    </submittedName>
</protein>
<sequence>EYFGPFPDGSKAREILQLLERLFPLAKCKVVDKSYYENIKKEVRKFFHGQTQEIKKKIKDSLRKNIANLAFEIAHKEKKILDNIDFFTSQQNIEFLREENSDFLGVYEQEN</sequence>
<evidence type="ECO:0000313" key="1">
    <source>
        <dbReference type="EMBL" id="CAG8851558.1"/>
    </source>
</evidence>
<keyword evidence="2" id="KW-1185">Reference proteome</keyword>